<feature type="transmembrane region" description="Helical" evidence="1">
    <location>
        <begin position="70"/>
        <end position="94"/>
    </location>
</feature>
<dbReference type="OrthoDB" id="2971182at2759"/>
<feature type="domain" description="DUF6534" evidence="2">
    <location>
        <begin position="161"/>
        <end position="241"/>
    </location>
</feature>
<dbReference type="PROSITE" id="PS51257">
    <property type="entry name" value="PROKAR_LIPOPROTEIN"/>
    <property type="match status" value="1"/>
</dbReference>
<feature type="transmembrane region" description="Helical" evidence="1">
    <location>
        <begin position="150"/>
        <end position="175"/>
    </location>
</feature>
<gene>
    <name evidence="3" type="ORF">M422DRAFT_253715</name>
</gene>
<evidence type="ECO:0000256" key="1">
    <source>
        <dbReference type="SAM" id="Phobius"/>
    </source>
</evidence>
<feature type="transmembrane region" description="Helical" evidence="1">
    <location>
        <begin position="196"/>
        <end position="216"/>
    </location>
</feature>
<accession>A0A0C9VMB6</accession>
<proteinExistence type="predicted"/>
<dbReference type="Pfam" id="PF20152">
    <property type="entry name" value="DUF6534"/>
    <property type="match status" value="1"/>
</dbReference>
<sequence length="241" mass="26457">MSDEVKTIIEPALAAYLVTSACMILVAVTIAQGTFYYRNYDGDSKLIKYFVLSIVFYALRVWFVSGHKTWLAGIMIVLSIFQLGLIIFLALALYGELMTKFLGTGIGQYNFDATPASLSGLLLKLHFTLATTAHITITGSISSDYAREPLITQGVASASTILWDALISGSLVYFLHEMPFHRSMRIGIGKITTYSINIGLVTVAVATISLITWLAAPHSQFTWQIFYYPAAPIYANSVLVS</sequence>
<keyword evidence="4" id="KW-1185">Reference proteome</keyword>
<protein>
    <recommendedName>
        <fullName evidence="2">DUF6534 domain-containing protein</fullName>
    </recommendedName>
</protein>
<evidence type="ECO:0000313" key="4">
    <source>
        <dbReference type="Proteomes" id="UP000054279"/>
    </source>
</evidence>
<dbReference type="HOGENOM" id="CLU_046025_7_1_1"/>
<keyword evidence="1" id="KW-0472">Membrane</keyword>
<dbReference type="Proteomes" id="UP000054279">
    <property type="component" value="Unassembled WGS sequence"/>
</dbReference>
<feature type="transmembrane region" description="Helical" evidence="1">
    <location>
        <begin position="46"/>
        <end position="63"/>
    </location>
</feature>
<organism evidence="3 4">
    <name type="scientific">Sphaerobolus stellatus (strain SS14)</name>
    <dbReference type="NCBI Taxonomy" id="990650"/>
    <lineage>
        <taxon>Eukaryota</taxon>
        <taxon>Fungi</taxon>
        <taxon>Dikarya</taxon>
        <taxon>Basidiomycota</taxon>
        <taxon>Agaricomycotina</taxon>
        <taxon>Agaricomycetes</taxon>
        <taxon>Phallomycetidae</taxon>
        <taxon>Geastrales</taxon>
        <taxon>Sphaerobolaceae</taxon>
        <taxon>Sphaerobolus</taxon>
    </lineage>
</organism>
<keyword evidence="1" id="KW-0812">Transmembrane</keyword>
<evidence type="ECO:0000259" key="2">
    <source>
        <dbReference type="Pfam" id="PF20152"/>
    </source>
</evidence>
<dbReference type="EMBL" id="KN837126">
    <property type="protein sequence ID" value="KIJ42927.1"/>
    <property type="molecule type" value="Genomic_DNA"/>
</dbReference>
<name>A0A0C9VMB6_SPHS4</name>
<evidence type="ECO:0000313" key="3">
    <source>
        <dbReference type="EMBL" id="KIJ42927.1"/>
    </source>
</evidence>
<dbReference type="AlphaFoldDB" id="A0A0C9VMB6"/>
<keyword evidence="1" id="KW-1133">Transmembrane helix</keyword>
<reference evidence="3 4" key="1">
    <citation type="submission" date="2014-06" db="EMBL/GenBank/DDBJ databases">
        <title>Evolutionary Origins and Diversification of the Mycorrhizal Mutualists.</title>
        <authorList>
            <consortium name="DOE Joint Genome Institute"/>
            <consortium name="Mycorrhizal Genomics Consortium"/>
            <person name="Kohler A."/>
            <person name="Kuo A."/>
            <person name="Nagy L.G."/>
            <person name="Floudas D."/>
            <person name="Copeland A."/>
            <person name="Barry K.W."/>
            <person name="Cichocki N."/>
            <person name="Veneault-Fourrey C."/>
            <person name="LaButti K."/>
            <person name="Lindquist E.A."/>
            <person name="Lipzen A."/>
            <person name="Lundell T."/>
            <person name="Morin E."/>
            <person name="Murat C."/>
            <person name="Riley R."/>
            <person name="Ohm R."/>
            <person name="Sun H."/>
            <person name="Tunlid A."/>
            <person name="Henrissat B."/>
            <person name="Grigoriev I.V."/>
            <person name="Hibbett D.S."/>
            <person name="Martin F."/>
        </authorList>
    </citation>
    <scope>NUCLEOTIDE SEQUENCE [LARGE SCALE GENOMIC DNA]</scope>
    <source>
        <strain evidence="3 4">SS14</strain>
    </source>
</reference>
<feature type="transmembrane region" description="Helical" evidence="1">
    <location>
        <begin position="12"/>
        <end position="34"/>
    </location>
</feature>
<dbReference type="InterPro" id="IPR045339">
    <property type="entry name" value="DUF6534"/>
</dbReference>